<protein>
    <recommendedName>
        <fullName evidence="4">DUF4625 domain-containing protein</fullName>
    </recommendedName>
</protein>
<dbReference type="AlphaFoldDB" id="A0A239JS10"/>
<feature type="signal peptide" evidence="1">
    <location>
        <begin position="1"/>
        <end position="24"/>
    </location>
</feature>
<reference evidence="3" key="1">
    <citation type="submission" date="2017-06" db="EMBL/GenBank/DDBJ databases">
        <authorList>
            <person name="Varghese N."/>
            <person name="Submissions S."/>
        </authorList>
    </citation>
    <scope>NUCLEOTIDE SEQUENCE [LARGE SCALE GENOMIC DNA]</scope>
    <source>
        <strain evidence="3">NKM1</strain>
    </source>
</reference>
<dbReference type="EMBL" id="FZOQ01000023">
    <property type="protein sequence ID" value="SNT08615.1"/>
    <property type="molecule type" value="Genomic_DNA"/>
</dbReference>
<organism evidence="2 3">
    <name type="scientific">Pontibacter ummariensis</name>
    <dbReference type="NCBI Taxonomy" id="1610492"/>
    <lineage>
        <taxon>Bacteria</taxon>
        <taxon>Pseudomonadati</taxon>
        <taxon>Bacteroidota</taxon>
        <taxon>Cytophagia</taxon>
        <taxon>Cytophagales</taxon>
        <taxon>Hymenobacteraceae</taxon>
        <taxon>Pontibacter</taxon>
    </lineage>
</organism>
<evidence type="ECO:0000256" key="1">
    <source>
        <dbReference type="SAM" id="SignalP"/>
    </source>
</evidence>
<gene>
    <name evidence="2" type="ORF">SAMN06296052_12352</name>
</gene>
<dbReference type="Proteomes" id="UP000198432">
    <property type="component" value="Unassembled WGS sequence"/>
</dbReference>
<dbReference type="Gene3D" id="2.60.40.10">
    <property type="entry name" value="Immunoglobulins"/>
    <property type="match status" value="1"/>
</dbReference>
<evidence type="ECO:0000313" key="3">
    <source>
        <dbReference type="Proteomes" id="UP000198432"/>
    </source>
</evidence>
<dbReference type="InterPro" id="IPR013783">
    <property type="entry name" value="Ig-like_fold"/>
</dbReference>
<evidence type="ECO:0008006" key="4">
    <source>
        <dbReference type="Google" id="ProtNLM"/>
    </source>
</evidence>
<keyword evidence="1" id="KW-0732">Signal</keyword>
<feature type="chain" id="PRO_5012376275" description="DUF4625 domain-containing protein" evidence="1">
    <location>
        <begin position="25"/>
        <end position="146"/>
    </location>
</feature>
<proteinExistence type="predicted"/>
<name>A0A239JS10_9BACT</name>
<evidence type="ECO:0000313" key="2">
    <source>
        <dbReference type="EMBL" id="SNT08615.1"/>
    </source>
</evidence>
<sequence length="146" mass="15870">MPESREKTFSYTTMKLKTVPAALAAILTLTACEDLFESGNLEPDGSVPSLTVNTPTNNQTASIGQGLTIDVTVVDKDQVSNLDFVVAGSSGENELIHFVTKPGKTVVEYDTLVSLQNFEPGKYTLLISAQDRRTNQSLKEVKFNVQ</sequence>
<dbReference type="Pfam" id="PF17957">
    <property type="entry name" value="Big_7"/>
    <property type="match status" value="1"/>
</dbReference>
<accession>A0A239JS10</accession>
<keyword evidence="3" id="KW-1185">Reference proteome</keyword>
<dbReference type="PROSITE" id="PS51257">
    <property type="entry name" value="PROKAR_LIPOPROTEIN"/>
    <property type="match status" value="1"/>
</dbReference>